<keyword evidence="2" id="KW-1185">Reference proteome</keyword>
<evidence type="ECO:0000313" key="2">
    <source>
        <dbReference type="Proteomes" id="UP001341840"/>
    </source>
</evidence>
<gene>
    <name evidence="1" type="ORF">PIB30_067571</name>
</gene>
<organism evidence="1 2">
    <name type="scientific">Stylosanthes scabra</name>
    <dbReference type="NCBI Taxonomy" id="79078"/>
    <lineage>
        <taxon>Eukaryota</taxon>
        <taxon>Viridiplantae</taxon>
        <taxon>Streptophyta</taxon>
        <taxon>Embryophyta</taxon>
        <taxon>Tracheophyta</taxon>
        <taxon>Spermatophyta</taxon>
        <taxon>Magnoliopsida</taxon>
        <taxon>eudicotyledons</taxon>
        <taxon>Gunneridae</taxon>
        <taxon>Pentapetalae</taxon>
        <taxon>rosids</taxon>
        <taxon>fabids</taxon>
        <taxon>Fabales</taxon>
        <taxon>Fabaceae</taxon>
        <taxon>Papilionoideae</taxon>
        <taxon>50 kb inversion clade</taxon>
        <taxon>dalbergioids sensu lato</taxon>
        <taxon>Dalbergieae</taxon>
        <taxon>Pterocarpus clade</taxon>
        <taxon>Stylosanthes</taxon>
    </lineage>
</organism>
<accession>A0ABU6XNY9</accession>
<proteinExistence type="predicted"/>
<sequence>MRGLPRLCVGLHNLGWALISSTHMLASTHIRESRKTWKWSLPSTHMRAILRICVALECASKDGVTFSFFQTCGSCVIVCCQGAFHAYVWIFYACAWMTEACGSLGHVWACLDVTLERELLASHAYAWDSTPMRGSDEVSCHA</sequence>
<protein>
    <recommendedName>
        <fullName evidence="3">Secreted protein</fullName>
    </recommendedName>
</protein>
<dbReference type="Proteomes" id="UP001341840">
    <property type="component" value="Unassembled WGS sequence"/>
</dbReference>
<reference evidence="1 2" key="1">
    <citation type="journal article" date="2023" name="Plants (Basel)">
        <title>Bridging the Gap: Combining Genomics and Transcriptomics Approaches to Understand Stylosanthes scabra, an Orphan Legume from the Brazilian Caatinga.</title>
        <authorList>
            <person name="Ferreira-Neto J.R.C."/>
            <person name="da Silva M.D."/>
            <person name="Binneck E."/>
            <person name="de Melo N.F."/>
            <person name="da Silva R.H."/>
            <person name="de Melo A.L.T.M."/>
            <person name="Pandolfi V."/>
            <person name="Bustamante F.O."/>
            <person name="Brasileiro-Vidal A.C."/>
            <person name="Benko-Iseppon A.M."/>
        </authorList>
    </citation>
    <scope>NUCLEOTIDE SEQUENCE [LARGE SCALE GENOMIC DNA]</scope>
    <source>
        <tissue evidence="1">Leaves</tissue>
    </source>
</reference>
<comment type="caution">
    <text evidence="1">The sequence shown here is derived from an EMBL/GenBank/DDBJ whole genome shotgun (WGS) entry which is preliminary data.</text>
</comment>
<evidence type="ECO:0008006" key="3">
    <source>
        <dbReference type="Google" id="ProtNLM"/>
    </source>
</evidence>
<name>A0ABU6XNY9_9FABA</name>
<dbReference type="EMBL" id="JASCZI010212156">
    <property type="protein sequence ID" value="MED6198560.1"/>
    <property type="molecule type" value="Genomic_DNA"/>
</dbReference>
<evidence type="ECO:0000313" key="1">
    <source>
        <dbReference type="EMBL" id="MED6198560.1"/>
    </source>
</evidence>